<accession>A0A533QI13</accession>
<protein>
    <submittedName>
        <fullName evidence="1">Uncharacterized protein</fullName>
    </submittedName>
</protein>
<comment type="caution">
    <text evidence="1">The sequence shown here is derived from an EMBL/GenBank/DDBJ whole genome shotgun (WGS) entry which is preliminary data.</text>
</comment>
<name>A0A533QI13_9BACT</name>
<reference evidence="1 2" key="1">
    <citation type="submission" date="2019-04" db="EMBL/GenBank/DDBJ databases">
        <title>Genome of a novel bacterium Candidatus Jettenia ecosi reconstructed from metagenome of an anammox bioreactor.</title>
        <authorList>
            <person name="Mardanov A.V."/>
            <person name="Beletsky A.V."/>
            <person name="Ravin N.V."/>
            <person name="Botchkova E.A."/>
            <person name="Litti Y.V."/>
            <person name="Nozhevnikova A.N."/>
        </authorList>
    </citation>
    <scope>NUCLEOTIDE SEQUENCE [LARGE SCALE GENOMIC DNA]</scope>
    <source>
        <strain evidence="1">J2</strain>
    </source>
</reference>
<evidence type="ECO:0000313" key="2">
    <source>
        <dbReference type="Proteomes" id="UP000319783"/>
    </source>
</evidence>
<evidence type="ECO:0000313" key="1">
    <source>
        <dbReference type="EMBL" id="TLD40210.1"/>
    </source>
</evidence>
<organism evidence="1 2">
    <name type="scientific">Candidatus Jettenia ecosi</name>
    <dbReference type="NCBI Taxonomy" id="2494326"/>
    <lineage>
        <taxon>Bacteria</taxon>
        <taxon>Pseudomonadati</taxon>
        <taxon>Planctomycetota</taxon>
        <taxon>Candidatus Brocadiia</taxon>
        <taxon>Candidatus Brocadiales</taxon>
        <taxon>Candidatus Brocadiaceae</taxon>
        <taxon>Candidatus Jettenia</taxon>
    </lineage>
</organism>
<dbReference type="AlphaFoldDB" id="A0A533QI13"/>
<dbReference type="Proteomes" id="UP000319783">
    <property type="component" value="Unassembled WGS sequence"/>
</dbReference>
<gene>
    <name evidence="1" type="ORF">JETT_3525</name>
</gene>
<proteinExistence type="predicted"/>
<dbReference type="EMBL" id="SULG01000120">
    <property type="protein sequence ID" value="TLD40210.1"/>
    <property type="molecule type" value="Genomic_DNA"/>
</dbReference>
<sequence>MINPITDLNFANLIASLLSFHKEMIGTELICSSCAAGTSIQ</sequence>